<proteinExistence type="predicted"/>
<accession>A0A270BIC8</accession>
<gene>
    <name evidence="1" type="ORF">B9K05_08795</name>
</gene>
<dbReference type="Proteomes" id="UP000216033">
    <property type="component" value="Unassembled WGS sequence"/>
</dbReference>
<dbReference type="AlphaFoldDB" id="A0A270BIC8"/>
<comment type="caution">
    <text evidence="1">The sequence shown here is derived from an EMBL/GenBank/DDBJ whole genome shotgun (WGS) entry which is preliminary data.</text>
</comment>
<evidence type="ECO:0000313" key="1">
    <source>
        <dbReference type="EMBL" id="PAL24783.1"/>
    </source>
</evidence>
<protein>
    <submittedName>
        <fullName evidence="1">Uncharacterized protein</fullName>
    </submittedName>
</protein>
<organism evidence="1 2">
    <name type="scientific">Acetobacter syzygii</name>
    <dbReference type="NCBI Taxonomy" id="146476"/>
    <lineage>
        <taxon>Bacteria</taxon>
        <taxon>Pseudomonadati</taxon>
        <taxon>Pseudomonadota</taxon>
        <taxon>Alphaproteobacteria</taxon>
        <taxon>Acetobacterales</taxon>
        <taxon>Acetobacteraceae</taxon>
        <taxon>Acetobacter</taxon>
    </lineage>
</organism>
<name>A0A270BIC8_9PROT</name>
<sequence>MFFGKIMTRSISYADVVRLHRTDAVCVGVHARQALLCFLVPSAETTRHRADISLSWCESAQANLPPEARVRCVVQERSVRGPVVGQLPPEAMQRIRTMIMREQTSQTAEGGWPHQMTPRNKSHAHACQQKNSGFRSRTLRSIHYA</sequence>
<keyword evidence="2" id="KW-1185">Reference proteome</keyword>
<dbReference type="EMBL" id="NDFP01000008">
    <property type="protein sequence ID" value="PAL24783.1"/>
    <property type="molecule type" value="Genomic_DNA"/>
</dbReference>
<reference evidence="1 2" key="1">
    <citation type="submission" date="2017-04" db="EMBL/GenBank/DDBJ databases">
        <title>Kefir bacterial isolates.</title>
        <authorList>
            <person name="Kim Y."/>
            <person name="Blasche S."/>
            <person name="Patil K.R."/>
        </authorList>
    </citation>
    <scope>NUCLEOTIDE SEQUENCE [LARGE SCALE GENOMIC DNA]</scope>
    <source>
        <strain evidence="1 2">KR-2</strain>
    </source>
</reference>
<dbReference type="STRING" id="1231343.Absy_008_175"/>
<evidence type="ECO:0000313" key="2">
    <source>
        <dbReference type="Proteomes" id="UP000216033"/>
    </source>
</evidence>